<reference evidence="1" key="1">
    <citation type="submission" date="2021-04" db="EMBL/GenBank/DDBJ databases">
        <title>Proteiniclasticum sedimins sp. nov., an obligate anaerobic bacterium isolated from anaerobic sludge.</title>
        <authorList>
            <person name="Liu J."/>
        </authorList>
    </citation>
    <scope>NUCLEOTIDE SEQUENCE</scope>
    <source>
        <strain evidence="1">BAD-10</strain>
    </source>
</reference>
<dbReference type="Proteomes" id="UP000675379">
    <property type="component" value="Unassembled WGS sequence"/>
</dbReference>
<evidence type="ECO:0000313" key="1">
    <source>
        <dbReference type="EMBL" id="MBR0576524.1"/>
    </source>
</evidence>
<proteinExistence type="predicted"/>
<evidence type="ECO:0000313" key="2">
    <source>
        <dbReference type="Proteomes" id="UP000675379"/>
    </source>
</evidence>
<dbReference type="AlphaFoldDB" id="A0A941HQI2"/>
<protein>
    <submittedName>
        <fullName evidence="1">Uncharacterized protein</fullName>
    </submittedName>
</protein>
<name>A0A941HQI2_9CLOT</name>
<keyword evidence="2" id="KW-1185">Reference proteome</keyword>
<organism evidence="1 2">
    <name type="scientific">Proteiniclasticum sediminis</name>
    <dbReference type="NCBI Taxonomy" id="2804028"/>
    <lineage>
        <taxon>Bacteria</taxon>
        <taxon>Bacillati</taxon>
        <taxon>Bacillota</taxon>
        <taxon>Clostridia</taxon>
        <taxon>Eubacteriales</taxon>
        <taxon>Clostridiaceae</taxon>
        <taxon>Proteiniclasticum</taxon>
    </lineage>
</organism>
<dbReference type="EMBL" id="JAGSCS010000011">
    <property type="protein sequence ID" value="MBR0576524.1"/>
    <property type="molecule type" value="Genomic_DNA"/>
</dbReference>
<sequence length="157" mass="18101">MEDKILVIAHSILDQGTLPPEKRLSAGALGILQDLKELGVNLIPLPDLYTYYQQWTKKSQEEGRSPEPYEEYLRRQLVPLVNQVMDRVRGGARFLGVLSYRGDASQQVEPENSPLMVELFRLFDRNCMITPYYEIPLNLTPEEEEFLIADLADTLRF</sequence>
<accession>A0A941HQI2</accession>
<gene>
    <name evidence="1" type="ORF">KCG48_09240</name>
</gene>
<comment type="caution">
    <text evidence="1">The sequence shown here is derived from an EMBL/GenBank/DDBJ whole genome shotgun (WGS) entry which is preliminary data.</text>
</comment>
<dbReference type="RefSeq" id="WP_211801536.1">
    <property type="nucleotide sequence ID" value="NZ_JAGSCS010000011.1"/>
</dbReference>